<evidence type="ECO:0000313" key="2">
    <source>
        <dbReference type="Proteomes" id="UP000199679"/>
    </source>
</evidence>
<dbReference type="EMBL" id="LT629740">
    <property type="protein sequence ID" value="SDT45040.1"/>
    <property type="molecule type" value="Genomic_DNA"/>
</dbReference>
<organism evidence="1 2">
    <name type="scientific">Mucilaginibacter mallensis</name>
    <dbReference type="NCBI Taxonomy" id="652787"/>
    <lineage>
        <taxon>Bacteria</taxon>
        <taxon>Pseudomonadati</taxon>
        <taxon>Bacteroidota</taxon>
        <taxon>Sphingobacteriia</taxon>
        <taxon>Sphingobacteriales</taxon>
        <taxon>Sphingobacteriaceae</taxon>
        <taxon>Mucilaginibacter</taxon>
    </lineage>
</organism>
<sequence length="153" mass="17934">MEVDFSNIADHIIPIAGHSLNWRFTEIPTEHLNELKPLDNHASKFLSDYIIGTGLHSDIPFKDGFFKRIDSINVQNVKKEEVGKWLFDLDFPINDEIFLSWSPTEAMIVPWKSLIQYFDCFYHLVSDDLTVFDQTLNWSLLFFHEGEIYYGTK</sequence>
<keyword evidence="2" id="KW-1185">Reference proteome</keyword>
<gene>
    <name evidence="1" type="ORF">SAMN05216490_3527</name>
</gene>
<accession>A0A1H2AGG6</accession>
<dbReference type="Proteomes" id="UP000199679">
    <property type="component" value="Chromosome I"/>
</dbReference>
<protein>
    <submittedName>
        <fullName evidence="1">Uncharacterized protein</fullName>
    </submittedName>
</protein>
<name>A0A1H2AGG6_MUCMA</name>
<dbReference type="AlphaFoldDB" id="A0A1H2AGG6"/>
<reference evidence="1 2" key="1">
    <citation type="submission" date="2016-10" db="EMBL/GenBank/DDBJ databases">
        <authorList>
            <person name="de Groot N.N."/>
        </authorList>
    </citation>
    <scope>NUCLEOTIDE SEQUENCE [LARGE SCALE GENOMIC DNA]</scope>
    <source>
        <strain evidence="1 2">MP1X4</strain>
    </source>
</reference>
<evidence type="ECO:0000313" key="1">
    <source>
        <dbReference type="EMBL" id="SDT45040.1"/>
    </source>
</evidence>
<dbReference type="OrthoDB" id="840133at2"/>
<dbReference type="RefSeq" id="WP_091375804.1">
    <property type="nucleotide sequence ID" value="NZ_LT629740.1"/>
</dbReference>
<proteinExistence type="predicted"/>